<dbReference type="InterPro" id="IPR051058">
    <property type="entry name" value="GDSL_Est/Lipase"/>
</dbReference>
<dbReference type="OrthoDB" id="1600564at2759"/>
<sequence>MAVAVAARPLAQPEQQQQQEAADATYFFTLYITLSIPSQPQTQMQMLILAQRKLLHPNQLPDHRRTALARKPHGESRSRHDPPSKHSEGTTTGGANWVGYLTTAENASLVLSYNMAIGGATVDNTLVKGVDGDLVSQVKTFGDAYASKPETAPWTAENAVFGFWIGINDIGAAYSSTDAKTFIPQLTARIASLWEDIYKVGGRKFLILNVPPTSRSPLFLGQGEETVQKHAAYLAAYNEQVAAMVEGFKGEHEGVTTVVYDSWTFMTSVLDNPTDSGFPDATCINEDGTSCIWWNDYHPSAKYQGLQAGDMKGVLKGLGGW</sequence>
<dbReference type="PANTHER" id="PTHR45648">
    <property type="entry name" value="GDSL LIPASE/ACYLHYDROLASE FAMILY PROTEIN (AFU_ORTHOLOGUE AFUA_4G14700)"/>
    <property type="match status" value="1"/>
</dbReference>
<dbReference type="PANTHER" id="PTHR45648:SF22">
    <property type="entry name" value="GDSL LIPASE_ACYLHYDROLASE FAMILY PROTEIN (AFU_ORTHOLOGUE AFUA_4G14700)"/>
    <property type="match status" value="1"/>
</dbReference>
<dbReference type="EMBL" id="KZ559510">
    <property type="protein sequence ID" value="PLN84564.1"/>
    <property type="molecule type" value="Genomic_DNA"/>
</dbReference>
<feature type="compositionally biased region" description="Basic and acidic residues" evidence="2">
    <location>
        <begin position="72"/>
        <end position="88"/>
    </location>
</feature>
<evidence type="ECO:0000256" key="2">
    <source>
        <dbReference type="SAM" id="MobiDB-lite"/>
    </source>
</evidence>
<proteinExistence type="predicted"/>
<keyword evidence="4" id="KW-1185">Reference proteome</keyword>
<dbReference type="InterPro" id="IPR001087">
    <property type="entry name" value="GDSL"/>
</dbReference>
<dbReference type="Pfam" id="PF00657">
    <property type="entry name" value="Lipase_GDSL"/>
    <property type="match status" value="1"/>
</dbReference>
<organism evidence="3 4">
    <name type="scientific">Aspergillus taichungensis</name>
    <dbReference type="NCBI Taxonomy" id="482145"/>
    <lineage>
        <taxon>Eukaryota</taxon>
        <taxon>Fungi</taxon>
        <taxon>Dikarya</taxon>
        <taxon>Ascomycota</taxon>
        <taxon>Pezizomycotina</taxon>
        <taxon>Eurotiomycetes</taxon>
        <taxon>Eurotiomycetidae</taxon>
        <taxon>Eurotiales</taxon>
        <taxon>Aspergillaceae</taxon>
        <taxon>Aspergillus</taxon>
        <taxon>Aspergillus subgen. Circumdati</taxon>
    </lineage>
</organism>
<dbReference type="Gene3D" id="3.40.50.1110">
    <property type="entry name" value="SGNH hydrolase"/>
    <property type="match status" value="1"/>
</dbReference>
<name>A0A2J5I425_9EURO</name>
<dbReference type="Proteomes" id="UP000235023">
    <property type="component" value="Unassembled WGS sequence"/>
</dbReference>
<reference evidence="4" key="1">
    <citation type="submission" date="2017-12" db="EMBL/GenBank/DDBJ databases">
        <authorList>
            <consortium name="DOE Joint Genome Institute"/>
            <person name="Mondo S.J."/>
            <person name="Kjaerbolling I."/>
            <person name="Vesth T.C."/>
            <person name="Frisvad J.C."/>
            <person name="Nybo J.L."/>
            <person name="Theobald S."/>
            <person name="Kuo A."/>
            <person name="Bowyer P."/>
            <person name="Matsuda Y."/>
            <person name="Lyhne E.K."/>
            <person name="Kogle M.E."/>
            <person name="Clum A."/>
            <person name="Lipzen A."/>
            <person name="Salamov A."/>
            <person name="Ngan C.Y."/>
            <person name="Daum C."/>
            <person name="Chiniquy J."/>
            <person name="Barry K."/>
            <person name="LaButti K."/>
            <person name="Haridas S."/>
            <person name="Simmons B.A."/>
            <person name="Magnuson J.K."/>
            <person name="Mortensen U.H."/>
            <person name="Larsen T.O."/>
            <person name="Grigoriev I.V."/>
            <person name="Baker S.E."/>
            <person name="Andersen M.R."/>
            <person name="Nordberg H.P."/>
            <person name="Cantor M.N."/>
            <person name="Hua S.X."/>
        </authorList>
    </citation>
    <scope>NUCLEOTIDE SEQUENCE [LARGE SCALE GENOMIC DNA]</scope>
    <source>
        <strain evidence="4">IBT 19404</strain>
    </source>
</reference>
<keyword evidence="1" id="KW-0378">Hydrolase</keyword>
<dbReference type="InterPro" id="IPR036514">
    <property type="entry name" value="SGNH_hydro_sf"/>
</dbReference>
<gene>
    <name evidence="3" type="ORF">BDW42DRAFT_191415</name>
</gene>
<dbReference type="CDD" id="cd01846">
    <property type="entry name" value="fatty_acyltransferase_like"/>
    <property type="match status" value="1"/>
</dbReference>
<dbReference type="SUPFAM" id="SSF52266">
    <property type="entry name" value="SGNH hydrolase"/>
    <property type="match status" value="1"/>
</dbReference>
<evidence type="ECO:0000313" key="3">
    <source>
        <dbReference type="EMBL" id="PLN84564.1"/>
    </source>
</evidence>
<evidence type="ECO:0000313" key="4">
    <source>
        <dbReference type="Proteomes" id="UP000235023"/>
    </source>
</evidence>
<protein>
    <recommendedName>
        <fullName evidence="5">Cellulose-binding GDSL lipase/acylhydrolase</fullName>
    </recommendedName>
</protein>
<dbReference type="AlphaFoldDB" id="A0A2J5I425"/>
<evidence type="ECO:0000256" key="1">
    <source>
        <dbReference type="ARBA" id="ARBA00022801"/>
    </source>
</evidence>
<feature type="region of interest" description="Disordered" evidence="2">
    <location>
        <begin position="67"/>
        <end position="95"/>
    </location>
</feature>
<accession>A0A2J5I425</accession>
<dbReference type="GO" id="GO:0016788">
    <property type="term" value="F:hydrolase activity, acting on ester bonds"/>
    <property type="evidence" value="ECO:0007669"/>
    <property type="project" value="InterPro"/>
</dbReference>
<evidence type="ECO:0008006" key="5">
    <source>
        <dbReference type="Google" id="ProtNLM"/>
    </source>
</evidence>